<keyword evidence="3" id="KW-0274">FAD</keyword>
<organism evidence="6 7">
    <name type="scientific">Salinarimonas soli</name>
    <dbReference type="NCBI Taxonomy" id="1638099"/>
    <lineage>
        <taxon>Bacteria</taxon>
        <taxon>Pseudomonadati</taxon>
        <taxon>Pseudomonadota</taxon>
        <taxon>Alphaproteobacteria</taxon>
        <taxon>Hyphomicrobiales</taxon>
        <taxon>Salinarimonadaceae</taxon>
        <taxon>Salinarimonas</taxon>
    </lineage>
</organism>
<dbReference type="SUPFAM" id="SSF51905">
    <property type="entry name" value="FAD/NAD(P)-binding domain"/>
    <property type="match status" value="1"/>
</dbReference>
<dbReference type="GO" id="GO:0050131">
    <property type="term" value="F:N-methyl-L-amino-acid oxidase activity"/>
    <property type="evidence" value="ECO:0007669"/>
    <property type="project" value="UniProtKB-EC"/>
</dbReference>
<dbReference type="OrthoDB" id="9806257at2"/>
<evidence type="ECO:0000313" key="6">
    <source>
        <dbReference type="EMBL" id="KAA2237781.1"/>
    </source>
</evidence>
<name>A0A5B2VF89_9HYPH</name>
<comment type="caution">
    <text evidence="6">The sequence shown here is derived from an EMBL/GenBank/DDBJ whole genome shotgun (WGS) entry which is preliminary data.</text>
</comment>
<dbReference type="NCBIfam" id="NF008425">
    <property type="entry name" value="PRK11259.1"/>
    <property type="match status" value="1"/>
</dbReference>
<dbReference type="GO" id="GO:0008115">
    <property type="term" value="F:sarcosine oxidase activity"/>
    <property type="evidence" value="ECO:0007669"/>
    <property type="project" value="TreeGrafter"/>
</dbReference>
<evidence type="ECO:0000259" key="5">
    <source>
        <dbReference type="Pfam" id="PF01266"/>
    </source>
</evidence>
<gene>
    <name evidence="6" type="primary">solA</name>
    <name evidence="6" type="ORF">F0L46_08885</name>
</gene>
<dbReference type="Gene3D" id="3.30.9.10">
    <property type="entry name" value="D-Amino Acid Oxidase, subunit A, domain 2"/>
    <property type="match status" value="1"/>
</dbReference>
<evidence type="ECO:0000313" key="7">
    <source>
        <dbReference type="Proteomes" id="UP000323142"/>
    </source>
</evidence>
<keyword evidence="4 6" id="KW-0560">Oxidoreductase</keyword>
<dbReference type="Pfam" id="PF01266">
    <property type="entry name" value="DAO"/>
    <property type="match status" value="1"/>
</dbReference>
<dbReference type="PANTHER" id="PTHR10961">
    <property type="entry name" value="PEROXISOMAL SARCOSINE OXIDASE"/>
    <property type="match status" value="1"/>
</dbReference>
<dbReference type="EMBL" id="VUOA01000018">
    <property type="protein sequence ID" value="KAA2237781.1"/>
    <property type="molecule type" value="Genomic_DNA"/>
</dbReference>
<dbReference type="Gene3D" id="3.50.50.60">
    <property type="entry name" value="FAD/NAD(P)-binding domain"/>
    <property type="match status" value="1"/>
</dbReference>
<dbReference type="InterPro" id="IPR036188">
    <property type="entry name" value="FAD/NAD-bd_sf"/>
</dbReference>
<reference evidence="6 7" key="1">
    <citation type="submission" date="2019-09" db="EMBL/GenBank/DDBJ databases">
        <title>Salinarimonas rosea gen. nov., sp. nov., a new member of the a-2 subgroup of the Proteobacteria.</title>
        <authorList>
            <person name="Liu J."/>
        </authorList>
    </citation>
    <scope>NUCLEOTIDE SEQUENCE [LARGE SCALE GENOMIC DNA]</scope>
    <source>
        <strain evidence="6 7">BN140002</strain>
    </source>
</reference>
<dbReference type="Proteomes" id="UP000323142">
    <property type="component" value="Unassembled WGS sequence"/>
</dbReference>
<dbReference type="SUPFAM" id="SSF54373">
    <property type="entry name" value="FAD-linked reductases, C-terminal domain"/>
    <property type="match status" value="1"/>
</dbReference>
<dbReference type="InterPro" id="IPR045170">
    <property type="entry name" value="MTOX"/>
</dbReference>
<protein>
    <submittedName>
        <fullName evidence="6">N-methyl-L-tryptophan oxidase</fullName>
        <ecNumber evidence="6">1.5.3.2</ecNumber>
    </submittedName>
</protein>
<reference evidence="6 7" key="2">
    <citation type="submission" date="2019-09" db="EMBL/GenBank/DDBJ databases">
        <authorList>
            <person name="Jin C."/>
        </authorList>
    </citation>
    <scope>NUCLEOTIDE SEQUENCE [LARGE SCALE GENOMIC DNA]</scope>
    <source>
        <strain evidence="6 7">BN140002</strain>
    </source>
</reference>
<evidence type="ECO:0000256" key="4">
    <source>
        <dbReference type="ARBA" id="ARBA00023002"/>
    </source>
</evidence>
<sequence>MVICDVAVIGLGAMGSAAAYHLARRGKRVVGIEQFEPGHDRGSSHGESRIIRLAYFEHPSYVPLLRRAYALWRDLERASGEAVMTITGILEAGHPGSAVVEGSLSASKIHDLTHEVLDAREIGRRFPAFRLPEGWSGVFQPDGGFLRPELAIRLHCAGARAAGADLRVNTRVLGIEPTGAGVRVVLDDGTIVEAGAVVVATGAWMADLMPSLTPHLRLTRQVLGWFEPRQPELFASARFPVFIVESEQDAIYGFPDFKGTGVKAASHMAGEVLTSAYAQRPGDAADEARIRDSLERLIPAANGPLRRMQPCIYTRTLDEDFVVDLHPGDPRIVVASPCSGHGFKFSSAMGEVLADLALKGGTDHDISRFRIDRLLDQGGARSAAAPLMA</sequence>
<dbReference type="PROSITE" id="PS00895">
    <property type="entry name" value="3_HYDROXYISOBUT_DH"/>
    <property type="match status" value="1"/>
</dbReference>
<dbReference type="RefSeq" id="WP_149816769.1">
    <property type="nucleotide sequence ID" value="NZ_VUOA01000018.1"/>
</dbReference>
<evidence type="ECO:0000256" key="1">
    <source>
        <dbReference type="ARBA" id="ARBA00001974"/>
    </source>
</evidence>
<keyword evidence="2" id="KW-0285">Flavoprotein</keyword>
<accession>A0A5B2VF89</accession>
<dbReference type="PANTHER" id="PTHR10961:SF7">
    <property type="entry name" value="FAD DEPENDENT OXIDOREDUCTASE DOMAIN-CONTAINING PROTEIN"/>
    <property type="match status" value="1"/>
</dbReference>
<evidence type="ECO:0000256" key="2">
    <source>
        <dbReference type="ARBA" id="ARBA00022630"/>
    </source>
</evidence>
<proteinExistence type="predicted"/>
<dbReference type="AlphaFoldDB" id="A0A5B2VF89"/>
<dbReference type="InterPro" id="IPR006076">
    <property type="entry name" value="FAD-dep_OxRdtase"/>
</dbReference>
<dbReference type="GO" id="GO:0050660">
    <property type="term" value="F:flavin adenine dinucleotide binding"/>
    <property type="evidence" value="ECO:0007669"/>
    <property type="project" value="InterPro"/>
</dbReference>
<keyword evidence="7" id="KW-1185">Reference proteome</keyword>
<dbReference type="InterPro" id="IPR002204">
    <property type="entry name" value="3-OH-isobutyrate_DH-rel_CS"/>
</dbReference>
<dbReference type="EC" id="1.5.3.2" evidence="6"/>
<evidence type="ECO:0000256" key="3">
    <source>
        <dbReference type="ARBA" id="ARBA00022827"/>
    </source>
</evidence>
<feature type="domain" description="FAD dependent oxidoreductase" evidence="5">
    <location>
        <begin position="5"/>
        <end position="356"/>
    </location>
</feature>
<comment type="cofactor">
    <cofactor evidence="1">
        <name>FAD</name>
        <dbReference type="ChEBI" id="CHEBI:57692"/>
    </cofactor>
</comment>